<keyword evidence="3" id="KW-1185">Reference proteome</keyword>
<dbReference type="AlphaFoldDB" id="A0AAP5BC32"/>
<evidence type="ECO:0000313" key="1">
    <source>
        <dbReference type="EMBL" id="MCX4146757.1"/>
    </source>
</evidence>
<protein>
    <submittedName>
        <fullName evidence="2">Uncharacterized protein</fullName>
    </submittedName>
</protein>
<organism evidence="2 4">
    <name type="scientific">Paraburkholderia madseniana</name>
    <dbReference type="NCBI Taxonomy" id="2599607"/>
    <lineage>
        <taxon>Bacteria</taxon>
        <taxon>Pseudomonadati</taxon>
        <taxon>Pseudomonadota</taxon>
        <taxon>Betaproteobacteria</taxon>
        <taxon>Burkholderiales</taxon>
        <taxon>Burkholderiaceae</taxon>
        <taxon>Paraburkholderia</taxon>
    </lineage>
</organism>
<name>A0AAP5BC32_9BURK</name>
<dbReference type="EMBL" id="JAMXWF010000011">
    <property type="protein sequence ID" value="MDQ6408583.1"/>
    <property type="molecule type" value="Genomic_DNA"/>
</dbReference>
<dbReference type="RefSeq" id="WP_266258339.1">
    <property type="nucleotide sequence ID" value="NZ_JAMXWF010000011.1"/>
</dbReference>
<evidence type="ECO:0000313" key="4">
    <source>
        <dbReference type="Proteomes" id="UP001242288"/>
    </source>
</evidence>
<evidence type="ECO:0000313" key="2">
    <source>
        <dbReference type="EMBL" id="MDQ6408583.1"/>
    </source>
</evidence>
<dbReference type="Proteomes" id="UP001209412">
    <property type="component" value="Unassembled WGS sequence"/>
</dbReference>
<sequence length="180" mass="19627">MNKYLDMLKSGKGPSGYTAKPAKPKNEGFAGFAVPQGDRFSKMRAAAHDPASIPADCVDALHDPEGGLFLPWGAHLSPDDVRKVRAELITIIEALSALECWASAYREGVLTRAIRGPLADLLPNISYFRERLEAAHAEAAARAALEMRSWRLEDLAGRHYCDSCDGSCLGTEKRCGKLRN</sequence>
<comment type="caution">
    <text evidence="2">The sequence shown here is derived from an EMBL/GenBank/DDBJ whole genome shotgun (WGS) entry which is preliminary data.</text>
</comment>
<accession>A0AAP5BC32</accession>
<reference evidence="2" key="1">
    <citation type="submission" date="2022-06" db="EMBL/GenBank/DDBJ databases">
        <title>PHB producers.</title>
        <authorList>
            <person name="Besaury L."/>
        </authorList>
    </citation>
    <scope>NUCLEOTIDE SEQUENCE</scope>
    <source>
        <strain evidence="2 3">SEWS6</strain>
    </source>
</reference>
<dbReference type="EMBL" id="JAPKHW010000011">
    <property type="protein sequence ID" value="MCX4146757.1"/>
    <property type="molecule type" value="Genomic_DNA"/>
</dbReference>
<evidence type="ECO:0000313" key="3">
    <source>
        <dbReference type="Proteomes" id="UP001209412"/>
    </source>
</evidence>
<gene>
    <name evidence="2" type="ORF">NIE36_15430</name>
    <name evidence="1" type="ORF">OSB80_15465</name>
</gene>
<proteinExistence type="predicted"/>
<dbReference type="Proteomes" id="UP001242288">
    <property type="component" value="Unassembled WGS sequence"/>
</dbReference>